<comment type="caution">
    <text evidence="2">The sequence shown here is derived from an EMBL/GenBank/DDBJ whole genome shotgun (WGS) entry which is preliminary data.</text>
</comment>
<gene>
    <name evidence="2" type="ORF">R54876_GBNLAHCA_00037</name>
</gene>
<evidence type="ECO:0000256" key="1">
    <source>
        <dbReference type="SAM" id="Phobius"/>
    </source>
</evidence>
<keyword evidence="1" id="KW-0812">Transmembrane</keyword>
<evidence type="ECO:0000313" key="2">
    <source>
        <dbReference type="EMBL" id="CAK8053482.1"/>
    </source>
</evidence>
<evidence type="ECO:0000313" key="3">
    <source>
        <dbReference type="Proteomes" id="UP001314241"/>
    </source>
</evidence>
<keyword evidence="1" id="KW-1133">Transmembrane helix</keyword>
<accession>A0ABP0EMF6</accession>
<protein>
    <submittedName>
        <fullName evidence="2">Uncharacterized protein</fullName>
    </submittedName>
</protein>
<keyword evidence="3" id="KW-1185">Reference proteome</keyword>
<dbReference type="RefSeq" id="WP_349641050.1">
    <property type="nucleotide sequence ID" value="NZ_CAWVOH010000001.1"/>
</dbReference>
<proteinExistence type="predicted"/>
<feature type="transmembrane region" description="Helical" evidence="1">
    <location>
        <begin position="9"/>
        <end position="29"/>
    </location>
</feature>
<organism evidence="2 3">
    <name type="scientific">Eupransor demetentiae</name>
    <dbReference type="NCBI Taxonomy" id="3109584"/>
    <lineage>
        <taxon>Bacteria</taxon>
        <taxon>Bacillati</taxon>
        <taxon>Bacillota</taxon>
        <taxon>Bacilli</taxon>
        <taxon>Lactobacillales</taxon>
        <taxon>Lactobacillaceae</taxon>
        <taxon>Eupransor</taxon>
    </lineage>
</organism>
<sequence length="123" mass="14116">MSKFSKKWIYWLVGIVCVGLIGYNAYSVYDHYHIPVDYTTTQAESALNDKDNLYGKVIDVDILKVKSDKEYGQVIQAGKHLNFFPEAKQSGLKKGKHVKFQVMKAVKYNGSWMIKGRIVTHKQ</sequence>
<name>A0ABP0EMF6_9LACO</name>
<dbReference type="Proteomes" id="UP001314241">
    <property type="component" value="Unassembled WGS sequence"/>
</dbReference>
<dbReference type="EMBL" id="CAWVOH010000001">
    <property type="protein sequence ID" value="CAK8053482.1"/>
    <property type="molecule type" value="Genomic_DNA"/>
</dbReference>
<reference evidence="2 3" key="1">
    <citation type="submission" date="2024-01" db="EMBL/GenBank/DDBJ databases">
        <authorList>
            <person name="Botero Cardona J."/>
        </authorList>
    </citation>
    <scope>NUCLEOTIDE SEQUENCE [LARGE SCALE GENOMIC DNA]</scope>
    <source>
        <strain evidence="2 3">LMG 33000</strain>
    </source>
</reference>
<keyword evidence="1" id="KW-0472">Membrane</keyword>